<comment type="caution">
    <text evidence="2">The sequence shown here is derived from an EMBL/GenBank/DDBJ whole genome shotgun (WGS) entry which is preliminary data.</text>
</comment>
<proteinExistence type="predicted"/>
<dbReference type="InterPro" id="IPR041436">
    <property type="entry name" value="RNAse_A_bac"/>
</dbReference>
<reference evidence="3" key="1">
    <citation type="submission" date="2020-04" db="EMBL/GenBank/DDBJ databases">
        <title>Description of novel Gluconacetobacter.</title>
        <authorList>
            <person name="Sombolestani A."/>
        </authorList>
    </citation>
    <scope>NUCLEOTIDE SEQUENCE [LARGE SCALE GENOMIC DNA]</scope>
    <source>
        <strain evidence="3">LMG 31484</strain>
    </source>
</reference>
<organism evidence="2 3">
    <name type="scientific">Gluconobacter vitians</name>
    <dbReference type="NCBI Taxonomy" id="2728102"/>
    <lineage>
        <taxon>Bacteria</taxon>
        <taxon>Pseudomonadati</taxon>
        <taxon>Pseudomonadota</taxon>
        <taxon>Alphaproteobacteria</taxon>
        <taxon>Acetobacterales</taxon>
        <taxon>Acetobacteraceae</taxon>
        <taxon>Gluconobacter</taxon>
    </lineage>
</organism>
<accession>A0ABR9Y892</accession>
<dbReference type="EMBL" id="JABCQG010000024">
    <property type="protein sequence ID" value="MBF0860153.1"/>
    <property type="molecule type" value="Genomic_DNA"/>
</dbReference>
<evidence type="ECO:0000313" key="2">
    <source>
        <dbReference type="EMBL" id="MBF0860153.1"/>
    </source>
</evidence>
<evidence type="ECO:0000259" key="1">
    <source>
        <dbReference type="Pfam" id="PF18431"/>
    </source>
</evidence>
<dbReference type="Pfam" id="PF18431">
    <property type="entry name" value="RNAse_A_bac"/>
    <property type="match status" value="1"/>
</dbReference>
<gene>
    <name evidence="2" type="ORF">HKD24_13185</name>
</gene>
<dbReference type="RefSeq" id="WP_194260692.1">
    <property type="nucleotide sequence ID" value="NZ_JABCQG010000024.1"/>
</dbReference>
<sequence>MPDTDQHPALTFVMSTHHLLGIVRQHLPSQETVIRLDGLARTGFGAAEMAGGAALLADPDPIFSKIGGAALIAHGMDTMAAGNRAWTTGQATPTMTERAARAAALMAHASPVVADITGAVADALVPTSILHKIGALAATWSIRVVSADRGHLNFDHGDIVPEHFHSPAPDFGQPTRQDLLIPHRQSSLNLDHHEAPSHNRRAGGHVLLRHIALTKEYIEKRFTKEGRPVVSFFTSKHEAERTIHQVLQDNAHLIDNWLKTAPKDAKFDISSSISGHGTVVIHQADRVRRAARRAEVTIKNTEHNGMIYHVFTVKLFAR</sequence>
<name>A0ABR9Y892_9PROT</name>
<protein>
    <recommendedName>
        <fullName evidence="1">Bacterial CdiA-CT RNAse A domain-containing protein</fullName>
    </recommendedName>
</protein>
<evidence type="ECO:0000313" key="3">
    <source>
        <dbReference type="Proteomes" id="UP000623107"/>
    </source>
</evidence>
<keyword evidence="3" id="KW-1185">Reference proteome</keyword>
<dbReference type="Proteomes" id="UP000623107">
    <property type="component" value="Unassembled WGS sequence"/>
</dbReference>
<feature type="domain" description="Bacterial CdiA-CT RNAse A" evidence="1">
    <location>
        <begin position="204"/>
        <end position="312"/>
    </location>
</feature>
<reference evidence="2 3" key="2">
    <citation type="submission" date="2020-11" db="EMBL/GenBank/DDBJ databases">
        <title>Description of novel Gluconobacter species.</title>
        <authorList>
            <person name="Cleenwerck I."/>
            <person name="Cnockaert M."/>
            <person name="Borremans W."/>
            <person name="Wieme A.D."/>
            <person name="De Vuyst L."/>
            <person name="Vandamme P."/>
        </authorList>
    </citation>
    <scope>NUCLEOTIDE SEQUENCE [LARGE SCALE GENOMIC DNA]</scope>
    <source>
        <strain evidence="2 3">LMG 31484</strain>
    </source>
</reference>